<dbReference type="eggNOG" id="ENOG502TH1B">
    <property type="taxonomic scope" value="Eukaryota"/>
</dbReference>
<feature type="domain" description="PAN-3" evidence="2">
    <location>
        <begin position="6"/>
        <end position="143"/>
    </location>
</feature>
<evidence type="ECO:0000259" key="2">
    <source>
        <dbReference type="SMART" id="SM00605"/>
    </source>
</evidence>
<dbReference type="AlphaFoldDB" id="O16208"/>
<dbReference type="HOGENOM" id="CLU_1742224_0_0_1"/>
<dbReference type="KEGG" id="cel:CELE_F29A7.3"/>
<dbReference type="CTD" id="185103"/>
<feature type="chain" id="PRO_5004157258" evidence="1">
    <location>
        <begin position="17"/>
        <end position="150"/>
    </location>
</feature>
<dbReference type="PANTHER" id="PTHR47629">
    <property type="entry name" value="C-TYPE LECTIN-RELATED"/>
    <property type="match status" value="1"/>
</dbReference>
<dbReference type="PhylomeDB" id="O16208"/>
<evidence type="ECO:0000313" key="3">
    <source>
        <dbReference type="EMBL" id="CCD69017.1"/>
    </source>
</evidence>
<evidence type="ECO:0000313" key="4">
    <source>
        <dbReference type="Proteomes" id="UP000001940"/>
    </source>
</evidence>
<dbReference type="PANTHER" id="PTHR47629:SF3">
    <property type="entry name" value="PAN-3 DOMAIN-CONTAINING PROTEIN"/>
    <property type="match status" value="1"/>
</dbReference>
<dbReference type="GeneID" id="185103"/>
<dbReference type="SMART" id="SM00605">
    <property type="entry name" value="CW"/>
    <property type="match status" value="1"/>
</dbReference>
<dbReference type="PIR" id="T31701">
    <property type="entry name" value="T31701"/>
</dbReference>
<dbReference type="UCSC" id="F29A7.3">
    <property type="organism name" value="c. elegans"/>
</dbReference>
<evidence type="ECO:0000313" key="5">
    <source>
        <dbReference type="WormBase" id="F29A7.3"/>
    </source>
</evidence>
<sequence length="150" mass="16524">MRNILIFALCALASSAAEAPGSSHSPSFKFGTVHGEPDDYANSTSVQVKNFKECIEKCSAIFDCIVASQKSPSEPCNLFLWNSVEKVKRNDSGGEGLTAFRVFTEQPSCKLNVALLLNGKKYQIYSNDTQHYLWTINAAADGWTIKYSRS</sequence>
<keyword evidence="4" id="KW-1185">Reference proteome</keyword>
<dbReference type="InterPro" id="IPR006583">
    <property type="entry name" value="PAN-3_domain"/>
</dbReference>
<dbReference type="RefSeq" id="NP_494350.2">
    <property type="nucleotide sequence ID" value="NM_061949.2"/>
</dbReference>
<dbReference type="WormBase" id="F29A7.3">
    <property type="protein sequence ID" value="CE35512"/>
    <property type="gene ID" value="WBGene00017913"/>
</dbReference>
<keyword evidence="1" id="KW-0732">Signal</keyword>
<reference evidence="3 4" key="1">
    <citation type="journal article" date="1998" name="Science">
        <title>Genome sequence of the nematode C. elegans: a platform for investigating biology.</title>
        <authorList>
            <consortium name="The C. elegans sequencing consortium"/>
            <person name="Sulson J.E."/>
            <person name="Waterston R."/>
        </authorList>
    </citation>
    <scope>NUCLEOTIDE SEQUENCE [LARGE SCALE GENOMIC DNA]</scope>
    <source>
        <strain evidence="3 4">Bristol N2</strain>
    </source>
</reference>
<dbReference type="Pfam" id="PF08277">
    <property type="entry name" value="PAN_3"/>
    <property type="match status" value="1"/>
</dbReference>
<dbReference type="EMBL" id="BX284602">
    <property type="protein sequence ID" value="CCD69017.1"/>
    <property type="molecule type" value="Genomic_DNA"/>
</dbReference>
<protein>
    <submittedName>
        <fullName evidence="3">PAN-3 domain-containing protein</fullName>
    </submittedName>
</protein>
<organism evidence="3 4">
    <name type="scientific">Caenorhabditis elegans</name>
    <dbReference type="NCBI Taxonomy" id="6239"/>
    <lineage>
        <taxon>Eukaryota</taxon>
        <taxon>Metazoa</taxon>
        <taxon>Ecdysozoa</taxon>
        <taxon>Nematoda</taxon>
        <taxon>Chromadorea</taxon>
        <taxon>Rhabditida</taxon>
        <taxon>Rhabditina</taxon>
        <taxon>Rhabditomorpha</taxon>
        <taxon>Rhabditoidea</taxon>
        <taxon>Rhabditidae</taxon>
        <taxon>Peloderinae</taxon>
        <taxon>Caenorhabditis</taxon>
    </lineage>
</organism>
<proteinExistence type="predicted"/>
<dbReference type="InParanoid" id="O16208"/>
<dbReference type="DIP" id="DIP-24337N"/>
<dbReference type="IntAct" id="O16208">
    <property type="interactions" value="1"/>
</dbReference>
<gene>
    <name evidence="3" type="ORF">CELE_F29A7.3</name>
    <name evidence="3 5" type="ORF">F29A7.3</name>
</gene>
<dbReference type="AGR" id="WB:WBGene00017913"/>
<name>O16208_CAEEL</name>
<feature type="signal peptide" evidence="1">
    <location>
        <begin position="1"/>
        <end position="16"/>
    </location>
</feature>
<dbReference type="Bgee" id="WBGene00017913">
    <property type="expression patterns" value="Expressed in multicellular organism and 1 other cell type or tissue"/>
</dbReference>
<dbReference type="PaxDb" id="6239-F29A7.3"/>
<accession>O16208</accession>
<evidence type="ECO:0000256" key="1">
    <source>
        <dbReference type="SAM" id="SignalP"/>
    </source>
</evidence>
<dbReference type="Proteomes" id="UP000001940">
    <property type="component" value="Chromosome II"/>
</dbReference>